<keyword evidence="4" id="KW-0413">Isomerase</keyword>
<evidence type="ECO:0000256" key="4">
    <source>
        <dbReference type="ARBA" id="ARBA00023235"/>
    </source>
</evidence>
<reference evidence="7 8" key="1">
    <citation type="journal article" date="2018" name="Syst. Appl. Microbiol.">
        <title>Ereboglobus luteus gen. nov. sp. nov. from cockroach guts, and new insights into the oxygen relationship of the genera Opitutus and Didymococcus (Verrucomicrobia: Opitutaceae).</title>
        <authorList>
            <person name="Tegtmeier D."/>
            <person name="Belitz A."/>
            <person name="Radek R."/>
            <person name="Heimerl T."/>
            <person name="Brune A."/>
        </authorList>
    </citation>
    <scope>NUCLEOTIDE SEQUENCE [LARGE SCALE GENOMIC DNA]</scope>
    <source>
        <strain evidence="7 8">Ho45</strain>
    </source>
</reference>
<name>A0A2U8E436_9BACT</name>
<keyword evidence="8" id="KW-1185">Reference proteome</keyword>
<dbReference type="Proteomes" id="UP000244896">
    <property type="component" value="Chromosome"/>
</dbReference>
<evidence type="ECO:0000256" key="5">
    <source>
        <dbReference type="ARBA" id="ARBA00041564"/>
    </source>
</evidence>
<feature type="domain" description="Chorismate-utilising enzyme C-terminal" evidence="6">
    <location>
        <begin position="208"/>
        <end position="463"/>
    </location>
</feature>
<dbReference type="NCBIfam" id="TIGR00543">
    <property type="entry name" value="isochor_syn"/>
    <property type="match status" value="1"/>
</dbReference>
<dbReference type="PANTHER" id="PTHR42839">
    <property type="entry name" value="ISOCHORISMATE SYNTHASE ENTC"/>
    <property type="match status" value="1"/>
</dbReference>
<evidence type="ECO:0000259" key="6">
    <source>
        <dbReference type="Pfam" id="PF00425"/>
    </source>
</evidence>
<comment type="catalytic activity">
    <reaction evidence="1">
        <text>chorismate = isochorismate</text>
        <dbReference type="Rhea" id="RHEA:18985"/>
        <dbReference type="ChEBI" id="CHEBI:29748"/>
        <dbReference type="ChEBI" id="CHEBI:29780"/>
        <dbReference type="EC" id="5.4.4.2"/>
    </reaction>
</comment>
<gene>
    <name evidence="7" type="ORF">CKA38_10405</name>
</gene>
<dbReference type="EMBL" id="CP023004">
    <property type="protein sequence ID" value="AWI09601.1"/>
    <property type="molecule type" value="Genomic_DNA"/>
</dbReference>
<sequence>MTILPIDPTANANPVALLDFLEQCRAMAVAINRPRLVSITLEVPALDPLAVLELIFEPNERHFYVERPAENCALAGAEAVLEFSARGGQRFADCQRFIDSTLADAIAVGDQTAPFAGPHFFTAYSFFNDTEPGEPFESAGIFVPRWQVALANGRTTAVANFIVTPDSDITALTKKVWHAHQKVAEAASPGMGKSTLPRGLATRATATAGYRAAVSRALELIAAGEFHKIVLARAIDFAAPDAVPLHPLRILNGLRQRFADCYSFSLANGRGQSFIGASPERLLRVRDRRLLTEALAGSAPRGASASEDAALGATLLHNEKDVREQRHVLDSIRRRLEPLGLKLTHPAQPGLRKLANVQHLHTPVEAPLPDGVRLLDALARLHPTPAVGGTPREAAVARIRELEGFPRGLYAGAIGWIDAHGNGEFFVGLRSALIDGPNARLYAGAGIVAGSSPEKEFEETEIKFRAIRDALLG</sequence>
<dbReference type="OrthoDB" id="9803598at2"/>
<comment type="similarity">
    <text evidence="2">Belongs to the isochorismate synthase family.</text>
</comment>
<dbReference type="InterPro" id="IPR015890">
    <property type="entry name" value="Chorismate_C"/>
</dbReference>
<evidence type="ECO:0000256" key="1">
    <source>
        <dbReference type="ARBA" id="ARBA00000799"/>
    </source>
</evidence>
<dbReference type="Pfam" id="PF00425">
    <property type="entry name" value="Chorismate_bind"/>
    <property type="match status" value="1"/>
</dbReference>
<dbReference type="SUPFAM" id="SSF56322">
    <property type="entry name" value="ADC synthase"/>
    <property type="match status" value="1"/>
</dbReference>
<evidence type="ECO:0000256" key="2">
    <source>
        <dbReference type="ARBA" id="ARBA00005297"/>
    </source>
</evidence>
<dbReference type="EC" id="5.4.4.2" evidence="3"/>
<dbReference type="InterPro" id="IPR005801">
    <property type="entry name" value="ADC_synthase"/>
</dbReference>
<proteinExistence type="inferred from homology"/>
<dbReference type="Gene3D" id="3.60.120.10">
    <property type="entry name" value="Anthranilate synthase"/>
    <property type="match status" value="1"/>
</dbReference>
<dbReference type="KEGG" id="elut:CKA38_10405"/>
<evidence type="ECO:0000256" key="3">
    <source>
        <dbReference type="ARBA" id="ARBA00012824"/>
    </source>
</evidence>
<dbReference type="PANTHER" id="PTHR42839:SF2">
    <property type="entry name" value="ISOCHORISMATE SYNTHASE ENTC"/>
    <property type="match status" value="1"/>
</dbReference>
<dbReference type="RefSeq" id="WP_108825413.1">
    <property type="nucleotide sequence ID" value="NZ_CP023004.1"/>
</dbReference>
<dbReference type="GO" id="GO:0008909">
    <property type="term" value="F:isochorismate synthase activity"/>
    <property type="evidence" value="ECO:0007669"/>
    <property type="project" value="UniProtKB-EC"/>
</dbReference>
<accession>A0A2U8E436</accession>
<organism evidence="7 8">
    <name type="scientific">Ereboglobus luteus</name>
    <dbReference type="NCBI Taxonomy" id="1796921"/>
    <lineage>
        <taxon>Bacteria</taxon>
        <taxon>Pseudomonadati</taxon>
        <taxon>Verrucomicrobiota</taxon>
        <taxon>Opitutia</taxon>
        <taxon>Opitutales</taxon>
        <taxon>Opitutaceae</taxon>
        <taxon>Ereboglobus</taxon>
    </lineage>
</organism>
<protein>
    <recommendedName>
        <fullName evidence="3">isochorismate synthase</fullName>
        <ecNumber evidence="3">5.4.4.2</ecNumber>
    </recommendedName>
    <alternativeName>
        <fullName evidence="5">Isochorismate mutase</fullName>
    </alternativeName>
</protein>
<evidence type="ECO:0000313" key="8">
    <source>
        <dbReference type="Proteomes" id="UP000244896"/>
    </source>
</evidence>
<dbReference type="AlphaFoldDB" id="A0A2U8E436"/>
<evidence type="ECO:0000313" key="7">
    <source>
        <dbReference type="EMBL" id="AWI09601.1"/>
    </source>
</evidence>
<dbReference type="InterPro" id="IPR004561">
    <property type="entry name" value="IsoChor_synthase"/>
</dbReference>